<dbReference type="EnsemblMetazoa" id="G33772.1">
    <property type="protein sequence ID" value="G33772.1:cds"/>
    <property type="gene ID" value="G33772"/>
</dbReference>
<dbReference type="Proteomes" id="UP000005408">
    <property type="component" value="Unassembled WGS sequence"/>
</dbReference>
<evidence type="ECO:0000313" key="2">
    <source>
        <dbReference type="EnsemblMetazoa" id="G33772.1:cds"/>
    </source>
</evidence>
<reference evidence="2" key="1">
    <citation type="submission" date="2022-08" db="UniProtKB">
        <authorList>
            <consortium name="EnsemblMetazoa"/>
        </authorList>
    </citation>
    <scope>IDENTIFICATION</scope>
    <source>
        <strain evidence="2">05x7-T-G4-1.051#20</strain>
    </source>
</reference>
<name>A0A8W8MLR9_MAGGI</name>
<keyword evidence="3" id="KW-1185">Reference proteome</keyword>
<protein>
    <submittedName>
        <fullName evidence="2">Uncharacterized protein</fullName>
    </submittedName>
</protein>
<dbReference type="AlphaFoldDB" id="A0A8W8MLR9"/>
<evidence type="ECO:0000313" key="3">
    <source>
        <dbReference type="Proteomes" id="UP000005408"/>
    </source>
</evidence>
<evidence type="ECO:0000256" key="1">
    <source>
        <dbReference type="SAM" id="MobiDB-lite"/>
    </source>
</evidence>
<feature type="region of interest" description="Disordered" evidence="1">
    <location>
        <begin position="1"/>
        <end position="58"/>
    </location>
</feature>
<accession>A0A8W8MLR9</accession>
<organism evidence="2 3">
    <name type="scientific">Magallana gigas</name>
    <name type="common">Pacific oyster</name>
    <name type="synonym">Crassostrea gigas</name>
    <dbReference type="NCBI Taxonomy" id="29159"/>
    <lineage>
        <taxon>Eukaryota</taxon>
        <taxon>Metazoa</taxon>
        <taxon>Spiralia</taxon>
        <taxon>Lophotrochozoa</taxon>
        <taxon>Mollusca</taxon>
        <taxon>Bivalvia</taxon>
        <taxon>Autobranchia</taxon>
        <taxon>Pteriomorphia</taxon>
        <taxon>Ostreida</taxon>
        <taxon>Ostreoidea</taxon>
        <taxon>Ostreidae</taxon>
        <taxon>Magallana</taxon>
    </lineage>
</organism>
<proteinExistence type="predicted"/>
<sequence>MVTEQDPFCRQGEDSESLSQHYQDNAVETHPNNDNNGNGAEACPNDAQEDTTDPCANMVTEQDPFCRQGEDSESLNQNILAQEILMHIYRLKVFHERNVRL</sequence>